<accession>A0A2S3VTM8</accession>
<evidence type="ECO:0000313" key="3">
    <source>
        <dbReference type="Proteomes" id="UP000237440"/>
    </source>
</evidence>
<dbReference type="InterPro" id="IPR000182">
    <property type="entry name" value="GNAT_dom"/>
</dbReference>
<sequence>MLPLSTGGQKRPYATRAFGVSYQTAVAYRDEQWKVRASSTGTALWLALEKGRPVGMIGAAVNSAHRFNLIGMWVEPAARASGVATQLADVVKARARSTEIAIRSRAILSFAKA</sequence>
<organism evidence="2 3">
    <name type="scientific">Pseudomonas laurylsulfativorans</name>
    <dbReference type="NCBI Taxonomy" id="1943631"/>
    <lineage>
        <taxon>Bacteria</taxon>
        <taxon>Pseudomonadati</taxon>
        <taxon>Pseudomonadota</taxon>
        <taxon>Gammaproteobacteria</taxon>
        <taxon>Pseudomonadales</taxon>
        <taxon>Pseudomonadaceae</taxon>
        <taxon>Pseudomonas</taxon>
    </lineage>
</organism>
<dbReference type="CDD" id="cd04301">
    <property type="entry name" value="NAT_SF"/>
    <property type="match status" value="1"/>
</dbReference>
<name>A0A2S3VTM8_9PSED</name>
<dbReference type="Proteomes" id="UP000237440">
    <property type="component" value="Unassembled WGS sequence"/>
</dbReference>
<dbReference type="Pfam" id="PF00583">
    <property type="entry name" value="Acetyltransf_1"/>
    <property type="match status" value="1"/>
</dbReference>
<dbReference type="EMBL" id="MUJK01000001">
    <property type="protein sequence ID" value="POF43292.1"/>
    <property type="molecule type" value="Genomic_DNA"/>
</dbReference>
<proteinExistence type="predicted"/>
<dbReference type="OrthoDB" id="9796129at2"/>
<dbReference type="RefSeq" id="WP_103392942.1">
    <property type="nucleotide sequence ID" value="NZ_MUJK01000001.1"/>
</dbReference>
<dbReference type="SUPFAM" id="SSF55729">
    <property type="entry name" value="Acyl-CoA N-acyltransferases (Nat)"/>
    <property type="match status" value="1"/>
</dbReference>
<dbReference type="InterPro" id="IPR016181">
    <property type="entry name" value="Acyl_CoA_acyltransferase"/>
</dbReference>
<feature type="domain" description="N-acetyltransferase" evidence="1">
    <location>
        <begin position="16"/>
        <end position="99"/>
    </location>
</feature>
<comment type="caution">
    <text evidence="2">The sequence shown here is derived from an EMBL/GenBank/DDBJ whole genome shotgun (WGS) entry which is preliminary data.</text>
</comment>
<dbReference type="Gene3D" id="3.40.630.30">
    <property type="match status" value="1"/>
</dbReference>
<gene>
    <name evidence="2" type="ORF">B0D71_00270</name>
</gene>
<protein>
    <recommendedName>
        <fullName evidence="1">N-acetyltransferase domain-containing protein</fullName>
    </recommendedName>
</protein>
<keyword evidence="3" id="KW-1185">Reference proteome</keyword>
<dbReference type="AlphaFoldDB" id="A0A2S3VTM8"/>
<evidence type="ECO:0000259" key="1">
    <source>
        <dbReference type="Pfam" id="PF00583"/>
    </source>
</evidence>
<evidence type="ECO:0000313" key="2">
    <source>
        <dbReference type="EMBL" id="POF43292.1"/>
    </source>
</evidence>
<reference evidence="3" key="1">
    <citation type="submission" date="2017-02" db="EMBL/GenBank/DDBJ databases">
        <authorList>
            <person name="Furmanczyk E.M."/>
        </authorList>
    </citation>
    <scope>NUCLEOTIDE SEQUENCE [LARGE SCALE GENOMIC DNA]</scope>
    <source>
        <strain evidence="3">AP3_22</strain>
    </source>
</reference>
<dbReference type="GO" id="GO:0016747">
    <property type="term" value="F:acyltransferase activity, transferring groups other than amino-acyl groups"/>
    <property type="evidence" value="ECO:0007669"/>
    <property type="project" value="InterPro"/>
</dbReference>